<dbReference type="PRINTS" id="PR00368">
    <property type="entry name" value="FADPNR"/>
</dbReference>
<dbReference type="GO" id="GO:0004174">
    <property type="term" value="F:electron-transferring-flavoprotein dehydrogenase activity"/>
    <property type="evidence" value="ECO:0007669"/>
    <property type="project" value="TreeGrafter"/>
</dbReference>
<dbReference type="GO" id="GO:0050660">
    <property type="term" value="F:flavin adenine dinucleotide binding"/>
    <property type="evidence" value="ECO:0007669"/>
    <property type="project" value="TreeGrafter"/>
</dbReference>
<evidence type="ECO:0000313" key="7">
    <source>
        <dbReference type="Proteomes" id="UP000234254"/>
    </source>
</evidence>
<accession>A0A2I1CU75</accession>
<dbReference type="PANTHER" id="PTHR43735">
    <property type="entry name" value="APOPTOSIS-INDUCING FACTOR 1"/>
    <property type="match status" value="1"/>
</dbReference>
<evidence type="ECO:0000259" key="5">
    <source>
        <dbReference type="Pfam" id="PF07992"/>
    </source>
</evidence>
<sequence>MSTDKKNIIIVGGSYGGISSAHHILKHTVPQLPDKTTYQVILVSPSTEVVNRPACPRALISDDMFPQDKLFVSIPKSFSQYPSENFLFLHGTATNLDHTNRQITISLATNETNTLTYHALILATGASTPSPLLGLTKDTTFLRQSWTALRQALPHTKTILIAGGGPAGVETAGELSEHLNGRSSSPSTAKVRITLVTSGPRLLPQLRPSLAARAQSLLSKLGVTVLTNTRVVSIDPPAAGAADTHLTVPTTVTLDDGRTITADLYIPATGTTPNTGFLDASLLNADDKRVETNPSTLRVDRTGARVYAIGDCSTYARPAVHNIVAAVPVLGANVRRDLLIACGKDESTVGGDKIFKEDMREGQLVPIGKSKGVGALMGYKIPGFVVWLMKGRDYWMWMVGGIWSGKQWA</sequence>
<comment type="similarity">
    <text evidence="1">Belongs to the FAD-dependent oxidoreductase family.</text>
</comment>
<name>A0A2I1CU75_ASPC2</name>
<dbReference type="EMBL" id="MSFM01000012">
    <property type="protein sequence ID" value="PKY01180.1"/>
    <property type="molecule type" value="Genomic_DNA"/>
</dbReference>
<dbReference type="AlphaFoldDB" id="A0A2I1CU75"/>
<evidence type="ECO:0000256" key="2">
    <source>
        <dbReference type="ARBA" id="ARBA00022630"/>
    </source>
</evidence>
<protein>
    <submittedName>
        <fullName evidence="6">FAD/NAD(P)-binding domain-containing protein</fullName>
    </submittedName>
</protein>
<dbReference type="InterPro" id="IPR036188">
    <property type="entry name" value="FAD/NAD-bd_sf"/>
</dbReference>
<dbReference type="RefSeq" id="XP_024689774.1">
    <property type="nucleotide sequence ID" value="XM_024837724.1"/>
</dbReference>
<keyword evidence="2" id="KW-0285">Flavoprotein</keyword>
<dbReference type="Proteomes" id="UP000234254">
    <property type="component" value="Unassembled WGS sequence"/>
</dbReference>
<gene>
    <name evidence="6" type="ORF">P168DRAFT_293021</name>
</gene>
<dbReference type="PRINTS" id="PR00411">
    <property type="entry name" value="PNDRDTASEI"/>
</dbReference>
<evidence type="ECO:0000256" key="1">
    <source>
        <dbReference type="ARBA" id="ARBA00006442"/>
    </source>
</evidence>
<evidence type="ECO:0000256" key="3">
    <source>
        <dbReference type="ARBA" id="ARBA00022827"/>
    </source>
</evidence>
<dbReference type="InterPro" id="IPR023753">
    <property type="entry name" value="FAD/NAD-binding_dom"/>
</dbReference>
<dbReference type="Gene3D" id="3.50.50.100">
    <property type="match status" value="1"/>
</dbReference>
<dbReference type="VEuPathDB" id="FungiDB:P168DRAFT_293021"/>
<dbReference type="Pfam" id="PF07992">
    <property type="entry name" value="Pyr_redox_2"/>
    <property type="match status" value="1"/>
</dbReference>
<dbReference type="GO" id="GO:0005737">
    <property type="term" value="C:cytoplasm"/>
    <property type="evidence" value="ECO:0007669"/>
    <property type="project" value="TreeGrafter"/>
</dbReference>
<keyword evidence="4" id="KW-0560">Oxidoreductase</keyword>
<evidence type="ECO:0000256" key="4">
    <source>
        <dbReference type="ARBA" id="ARBA00023002"/>
    </source>
</evidence>
<evidence type="ECO:0000313" key="6">
    <source>
        <dbReference type="EMBL" id="PKY01180.1"/>
    </source>
</evidence>
<dbReference type="GeneID" id="36545248"/>
<dbReference type="PANTHER" id="PTHR43735:SF3">
    <property type="entry name" value="FERROPTOSIS SUPPRESSOR PROTEIN 1"/>
    <property type="match status" value="1"/>
</dbReference>
<keyword evidence="7" id="KW-1185">Reference proteome</keyword>
<dbReference type="SUPFAM" id="SSF51905">
    <property type="entry name" value="FAD/NAD(P)-binding domain"/>
    <property type="match status" value="1"/>
</dbReference>
<comment type="caution">
    <text evidence="6">The sequence shown here is derived from an EMBL/GenBank/DDBJ whole genome shotgun (WGS) entry which is preliminary data.</text>
</comment>
<feature type="domain" description="FAD/NAD(P)-binding" evidence="5">
    <location>
        <begin position="7"/>
        <end position="318"/>
    </location>
</feature>
<dbReference type="OrthoDB" id="202203at2759"/>
<proteinExistence type="inferred from homology"/>
<keyword evidence="3" id="KW-0274">FAD</keyword>
<organism evidence="6 7">
    <name type="scientific">Aspergillus campestris (strain IBT 28561)</name>
    <dbReference type="NCBI Taxonomy" id="1392248"/>
    <lineage>
        <taxon>Eukaryota</taxon>
        <taxon>Fungi</taxon>
        <taxon>Dikarya</taxon>
        <taxon>Ascomycota</taxon>
        <taxon>Pezizomycotina</taxon>
        <taxon>Eurotiomycetes</taxon>
        <taxon>Eurotiomycetidae</taxon>
        <taxon>Eurotiales</taxon>
        <taxon>Aspergillaceae</taxon>
        <taxon>Aspergillus</taxon>
        <taxon>Aspergillus subgen. Circumdati</taxon>
    </lineage>
</organism>
<reference evidence="6" key="1">
    <citation type="submission" date="2016-12" db="EMBL/GenBank/DDBJ databases">
        <title>The genomes of Aspergillus section Nigri reveals drivers in fungal speciation.</title>
        <authorList>
            <consortium name="DOE Joint Genome Institute"/>
            <person name="Vesth T.C."/>
            <person name="Nybo J."/>
            <person name="Theobald S."/>
            <person name="Brandl J."/>
            <person name="Frisvad J.C."/>
            <person name="Nielsen K.F."/>
            <person name="Lyhne E.K."/>
            <person name="Kogle M.E."/>
            <person name="Kuo A."/>
            <person name="Riley R."/>
            <person name="Clum A."/>
            <person name="Nolan M."/>
            <person name="Lipzen A."/>
            <person name="Salamov A."/>
            <person name="Henrissat B."/>
            <person name="Wiebenga A."/>
            <person name="De vries R.P."/>
            <person name="Grigoriev I.V."/>
            <person name="Mortensen U.H."/>
            <person name="Andersen M.R."/>
            <person name="Baker S.E."/>
        </authorList>
    </citation>
    <scope>NUCLEOTIDE SEQUENCE</scope>
    <source>
        <strain evidence="6">IBT 28561</strain>
    </source>
</reference>